<keyword evidence="3" id="KW-1185">Reference proteome</keyword>
<comment type="caution">
    <text evidence="2">The sequence shown here is derived from an EMBL/GenBank/DDBJ whole genome shotgun (WGS) entry which is preliminary data.</text>
</comment>
<protein>
    <submittedName>
        <fullName evidence="2">Uncharacterized protein</fullName>
    </submittedName>
</protein>
<dbReference type="AlphaFoldDB" id="A0A9D3Y9B1"/>
<name>A0A9D3Y9B1_DREPO</name>
<gene>
    <name evidence="2" type="ORF">DPMN_081598</name>
</gene>
<evidence type="ECO:0000313" key="3">
    <source>
        <dbReference type="Proteomes" id="UP000828390"/>
    </source>
</evidence>
<proteinExistence type="predicted"/>
<evidence type="ECO:0000313" key="2">
    <source>
        <dbReference type="EMBL" id="KAH3694159.1"/>
    </source>
</evidence>
<evidence type="ECO:0000256" key="1">
    <source>
        <dbReference type="SAM" id="MobiDB-lite"/>
    </source>
</evidence>
<dbReference type="Proteomes" id="UP000828390">
    <property type="component" value="Unassembled WGS sequence"/>
</dbReference>
<feature type="region of interest" description="Disordered" evidence="1">
    <location>
        <begin position="1"/>
        <end position="64"/>
    </location>
</feature>
<feature type="compositionally biased region" description="Basic and acidic residues" evidence="1">
    <location>
        <begin position="32"/>
        <end position="44"/>
    </location>
</feature>
<sequence length="64" mass="7651">MWKLNAPENIELEFPVPEDISENKTPPQKQGHQQEEHKEGRLPERFIIPRRISSQTTMSHREHH</sequence>
<organism evidence="2 3">
    <name type="scientific">Dreissena polymorpha</name>
    <name type="common">Zebra mussel</name>
    <name type="synonym">Mytilus polymorpha</name>
    <dbReference type="NCBI Taxonomy" id="45954"/>
    <lineage>
        <taxon>Eukaryota</taxon>
        <taxon>Metazoa</taxon>
        <taxon>Spiralia</taxon>
        <taxon>Lophotrochozoa</taxon>
        <taxon>Mollusca</taxon>
        <taxon>Bivalvia</taxon>
        <taxon>Autobranchia</taxon>
        <taxon>Heteroconchia</taxon>
        <taxon>Euheterodonta</taxon>
        <taxon>Imparidentia</taxon>
        <taxon>Neoheterodontei</taxon>
        <taxon>Myida</taxon>
        <taxon>Dreissenoidea</taxon>
        <taxon>Dreissenidae</taxon>
        <taxon>Dreissena</taxon>
    </lineage>
</organism>
<reference evidence="2" key="2">
    <citation type="submission" date="2020-11" db="EMBL/GenBank/DDBJ databases">
        <authorList>
            <person name="McCartney M.A."/>
            <person name="Auch B."/>
            <person name="Kono T."/>
            <person name="Mallez S."/>
            <person name="Becker A."/>
            <person name="Gohl D.M."/>
            <person name="Silverstein K.A.T."/>
            <person name="Koren S."/>
            <person name="Bechman K.B."/>
            <person name="Herman A."/>
            <person name="Abrahante J.E."/>
            <person name="Garbe J."/>
        </authorList>
    </citation>
    <scope>NUCLEOTIDE SEQUENCE</scope>
    <source>
        <strain evidence="2">Duluth1</strain>
        <tissue evidence="2">Whole animal</tissue>
    </source>
</reference>
<reference evidence="2" key="1">
    <citation type="journal article" date="2019" name="bioRxiv">
        <title>The Genome of the Zebra Mussel, Dreissena polymorpha: A Resource for Invasive Species Research.</title>
        <authorList>
            <person name="McCartney M.A."/>
            <person name="Auch B."/>
            <person name="Kono T."/>
            <person name="Mallez S."/>
            <person name="Zhang Y."/>
            <person name="Obille A."/>
            <person name="Becker A."/>
            <person name="Abrahante J.E."/>
            <person name="Garbe J."/>
            <person name="Badalamenti J.P."/>
            <person name="Herman A."/>
            <person name="Mangelson H."/>
            <person name="Liachko I."/>
            <person name="Sullivan S."/>
            <person name="Sone E.D."/>
            <person name="Koren S."/>
            <person name="Silverstein K.A.T."/>
            <person name="Beckman K.B."/>
            <person name="Gohl D.M."/>
        </authorList>
    </citation>
    <scope>NUCLEOTIDE SEQUENCE</scope>
    <source>
        <strain evidence="2">Duluth1</strain>
        <tissue evidence="2">Whole animal</tissue>
    </source>
</reference>
<accession>A0A9D3Y9B1</accession>
<dbReference type="EMBL" id="JAIWYP010000016">
    <property type="protein sequence ID" value="KAH3694159.1"/>
    <property type="molecule type" value="Genomic_DNA"/>
</dbReference>